<dbReference type="EMBL" id="JASNWA010000008">
    <property type="protein sequence ID" value="KAK3171003.1"/>
    <property type="molecule type" value="Genomic_DNA"/>
</dbReference>
<sequence length="199" mass="22959">MRVFSSSYTFDYSWAEVSTANWLKYCPWNQKSSHVVAVDTLSRHVDPATGILRTERLITCTQTCPDWVLAVLGGSNTSYVYETSYVDTEAKRVTMCSTNLTWSNLLSVRETVVYEPDESKSEPGHERTKFEQEARITALCGGWKKVKAKIEEASVERFRENAKRGREGFEAVLEMSRRVFGEEREREAREREEREIVHA</sequence>
<reference evidence="2" key="1">
    <citation type="submission" date="2022-11" db="EMBL/GenBank/DDBJ databases">
        <title>Chromosomal genome sequence assembly and mating type (MAT) locus characterization of the leprose asexual lichenized fungus Lepraria neglecta (Nyl.) Erichsen.</title>
        <authorList>
            <person name="Allen J.L."/>
            <person name="Pfeffer B."/>
        </authorList>
    </citation>
    <scope>NUCLEOTIDE SEQUENCE</scope>
    <source>
        <strain evidence="2">Allen 5258</strain>
    </source>
</reference>
<proteinExistence type="predicted"/>
<dbReference type="InterPro" id="IPR037365">
    <property type="entry name" value="Slowmo/Ups"/>
</dbReference>
<keyword evidence="3" id="KW-1185">Reference proteome</keyword>
<name>A0AAD9Z5D4_9LECA</name>
<evidence type="ECO:0000313" key="3">
    <source>
        <dbReference type="Proteomes" id="UP001276659"/>
    </source>
</evidence>
<dbReference type="InterPro" id="IPR006797">
    <property type="entry name" value="PRELI/MSF1_dom"/>
</dbReference>
<organism evidence="2 3">
    <name type="scientific">Lepraria neglecta</name>
    <dbReference type="NCBI Taxonomy" id="209136"/>
    <lineage>
        <taxon>Eukaryota</taxon>
        <taxon>Fungi</taxon>
        <taxon>Dikarya</taxon>
        <taxon>Ascomycota</taxon>
        <taxon>Pezizomycotina</taxon>
        <taxon>Lecanoromycetes</taxon>
        <taxon>OSLEUM clade</taxon>
        <taxon>Lecanoromycetidae</taxon>
        <taxon>Lecanorales</taxon>
        <taxon>Lecanorineae</taxon>
        <taxon>Stereocaulaceae</taxon>
        <taxon>Lepraria</taxon>
    </lineage>
</organism>
<dbReference type="PANTHER" id="PTHR11158">
    <property type="entry name" value="MSF1/PX19 RELATED"/>
    <property type="match status" value="1"/>
</dbReference>
<protein>
    <recommendedName>
        <fullName evidence="1">PRELI/MSF1 domain-containing protein</fullName>
    </recommendedName>
</protein>
<accession>A0AAD9Z5D4</accession>
<dbReference type="PROSITE" id="PS50904">
    <property type="entry name" value="PRELI_MSF1"/>
    <property type="match status" value="1"/>
</dbReference>
<dbReference type="Pfam" id="PF04707">
    <property type="entry name" value="PRELI"/>
    <property type="match status" value="1"/>
</dbReference>
<comment type="caution">
    <text evidence="2">The sequence shown here is derived from an EMBL/GenBank/DDBJ whole genome shotgun (WGS) entry which is preliminary data.</text>
</comment>
<feature type="domain" description="PRELI/MSF1" evidence="1">
    <location>
        <begin position="1"/>
        <end position="181"/>
    </location>
</feature>
<evidence type="ECO:0000259" key="1">
    <source>
        <dbReference type="PROSITE" id="PS50904"/>
    </source>
</evidence>
<dbReference type="AlphaFoldDB" id="A0AAD9Z5D4"/>
<dbReference type="Proteomes" id="UP001276659">
    <property type="component" value="Unassembled WGS sequence"/>
</dbReference>
<dbReference type="GO" id="GO:0005758">
    <property type="term" value="C:mitochondrial intermembrane space"/>
    <property type="evidence" value="ECO:0007669"/>
    <property type="project" value="InterPro"/>
</dbReference>
<gene>
    <name evidence="2" type="ORF">OEA41_003087</name>
</gene>
<evidence type="ECO:0000313" key="2">
    <source>
        <dbReference type="EMBL" id="KAK3171003.1"/>
    </source>
</evidence>